<keyword evidence="3" id="KW-1185">Reference proteome</keyword>
<evidence type="ECO:0000256" key="1">
    <source>
        <dbReference type="SAM" id="Phobius"/>
    </source>
</evidence>
<feature type="transmembrane region" description="Helical" evidence="1">
    <location>
        <begin position="61"/>
        <end position="79"/>
    </location>
</feature>
<evidence type="ECO:0000313" key="2">
    <source>
        <dbReference type="EMBL" id="RAJ90008.1"/>
    </source>
</evidence>
<evidence type="ECO:0000313" key="3">
    <source>
        <dbReference type="Proteomes" id="UP000248790"/>
    </source>
</evidence>
<proteinExistence type="predicted"/>
<dbReference type="RefSeq" id="WP_229310859.1">
    <property type="nucleotide sequence ID" value="NZ_QLMC01000017.1"/>
</dbReference>
<dbReference type="EMBL" id="QLMC01000017">
    <property type="protein sequence ID" value="RAJ90008.1"/>
    <property type="molecule type" value="Genomic_DNA"/>
</dbReference>
<protein>
    <submittedName>
        <fullName evidence="2">Uncharacterized protein</fullName>
    </submittedName>
</protein>
<organism evidence="2 3">
    <name type="scientific">Larkinella arboricola</name>
    <dbReference type="NCBI Taxonomy" id="643671"/>
    <lineage>
        <taxon>Bacteria</taxon>
        <taxon>Pseudomonadati</taxon>
        <taxon>Bacteroidota</taxon>
        <taxon>Cytophagia</taxon>
        <taxon>Cytophagales</taxon>
        <taxon>Spirosomataceae</taxon>
        <taxon>Larkinella</taxon>
    </lineage>
</organism>
<sequence>MQTKIDFFLTRDFWFPGRWLGAISMSIAPLLLLMAELLRVQFDFFFTQQLIAFDQQPTRLLTVYSLFLAGNILLWPAVLTLTNLVEQKAPAWALWGGSFVLLGLFARTFHYGVNHLAFQLVKVHRPGLSGTRTPLAVMPVRMPSIFVYRMPTGVALSFPKGCPTKPLCLRRMPSQQALWLRI</sequence>
<keyword evidence="1" id="KW-0472">Membrane</keyword>
<dbReference type="Proteomes" id="UP000248790">
    <property type="component" value="Unassembled WGS sequence"/>
</dbReference>
<feature type="transmembrane region" description="Helical" evidence="1">
    <location>
        <begin position="91"/>
        <end position="109"/>
    </location>
</feature>
<keyword evidence="1" id="KW-0812">Transmembrane</keyword>
<gene>
    <name evidence="2" type="ORF">LX87_05574</name>
</gene>
<reference evidence="2 3" key="1">
    <citation type="submission" date="2018-06" db="EMBL/GenBank/DDBJ databases">
        <title>Genomic Encyclopedia of Archaeal and Bacterial Type Strains, Phase II (KMG-II): from individual species to whole genera.</title>
        <authorList>
            <person name="Goeker M."/>
        </authorList>
    </citation>
    <scope>NUCLEOTIDE SEQUENCE [LARGE SCALE GENOMIC DNA]</scope>
    <source>
        <strain evidence="2 3">DSM 21851</strain>
    </source>
</reference>
<feature type="transmembrane region" description="Helical" evidence="1">
    <location>
        <begin position="20"/>
        <end position="40"/>
    </location>
</feature>
<accession>A0A327WJA4</accession>
<comment type="caution">
    <text evidence="2">The sequence shown here is derived from an EMBL/GenBank/DDBJ whole genome shotgun (WGS) entry which is preliminary data.</text>
</comment>
<dbReference type="AlphaFoldDB" id="A0A327WJA4"/>
<name>A0A327WJA4_LARAB</name>
<keyword evidence="1" id="KW-1133">Transmembrane helix</keyword>